<dbReference type="Gene3D" id="3.30.565.10">
    <property type="entry name" value="Histidine kinase-like ATPase, C-terminal domain"/>
    <property type="match status" value="1"/>
</dbReference>
<reference evidence="8 9" key="1">
    <citation type="submission" date="2023-04" db="EMBL/GenBank/DDBJ databases">
        <title>Funneling lignin-derived compounds into biodiesel using alkali-halophilic Citricoccus sp. P2.</title>
        <authorList>
            <person name="Luo C.-B."/>
        </authorList>
    </citation>
    <scope>NUCLEOTIDE SEQUENCE [LARGE SCALE GENOMIC DNA]</scope>
    <source>
        <strain evidence="8 9">P2</strain>
    </source>
</reference>
<dbReference type="PANTHER" id="PTHR24421">
    <property type="entry name" value="NITRATE/NITRITE SENSOR PROTEIN NARX-RELATED"/>
    <property type="match status" value="1"/>
</dbReference>
<evidence type="ECO:0000256" key="6">
    <source>
        <dbReference type="SAM" id="Phobius"/>
    </source>
</evidence>
<dbReference type="EMBL" id="CP121252">
    <property type="protein sequence ID" value="WFP16034.1"/>
    <property type="molecule type" value="Genomic_DNA"/>
</dbReference>
<dbReference type="CDD" id="cd16917">
    <property type="entry name" value="HATPase_UhpB-NarQ-NarX-like"/>
    <property type="match status" value="1"/>
</dbReference>
<keyword evidence="1" id="KW-0808">Transferase</keyword>
<accession>A0ABY8H5B6</accession>
<evidence type="ECO:0000313" key="8">
    <source>
        <dbReference type="EMBL" id="WFP16034.1"/>
    </source>
</evidence>
<keyword evidence="4" id="KW-0175">Coiled coil</keyword>
<feature type="transmembrane region" description="Helical" evidence="6">
    <location>
        <begin position="190"/>
        <end position="213"/>
    </location>
</feature>
<proteinExistence type="predicted"/>
<name>A0ABY8H5B6_9MICC</name>
<evidence type="ECO:0000256" key="1">
    <source>
        <dbReference type="ARBA" id="ARBA00022679"/>
    </source>
</evidence>
<feature type="transmembrane region" description="Helical" evidence="6">
    <location>
        <begin position="161"/>
        <end position="178"/>
    </location>
</feature>
<dbReference type="Pfam" id="PF07730">
    <property type="entry name" value="HisKA_3"/>
    <property type="match status" value="1"/>
</dbReference>
<feature type="transmembrane region" description="Helical" evidence="6">
    <location>
        <begin position="79"/>
        <end position="101"/>
    </location>
</feature>
<feature type="region of interest" description="Disordered" evidence="5">
    <location>
        <begin position="1"/>
        <end position="20"/>
    </location>
</feature>
<feature type="transmembrane region" description="Helical" evidence="6">
    <location>
        <begin position="46"/>
        <end position="72"/>
    </location>
</feature>
<evidence type="ECO:0000259" key="7">
    <source>
        <dbReference type="Pfam" id="PF07730"/>
    </source>
</evidence>
<gene>
    <name evidence="8" type="ORF">P8192_11625</name>
</gene>
<feature type="coiled-coil region" evidence="4">
    <location>
        <begin position="272"/>
        <end position="299"/>
    </location>
</feature>
<organism evidence="8 9">
    <name type="scientific">Citricoccus muralis</name>
    <dbReference type="NCBI Taxonomy" id="169134"/>
    <lineage>
        <taxon>Bacteria</taxon>
        <taxon>Bacillati</taxon>
        <taxon>Actinomycetota</taxon>
        <taxon>Actinomycetes</taxon>
        <taxon>Micrococcales</taxon>
        <taxon>Micrococcaceae</taxon>
        <taxon>Citricoccus</taxon>
    </lineage>
</organism>
<feature type="domain" description="Signal transduction histidine kinase subgroup 3 dimerisation and phosphoacceptor" evidence="7">
    <location>
        <begin position="234"/>
        <end position="302"/>
    </location>
</feature>
<dbReference type="InterPro" id="IPR036890">
    <property type="entry name" value="HATPase_C_sf"/>
</dbReference>
<keyword evidence="9" id="KW-1185">Reference proteome</keyword>
<keyword evidence="3" id="KW-0902">Two-component regulatory system</keyword>
<evidence type="ECO:0000256" key="4">
    <source>
        <dbReference type="SAM" id="Coils"/>
    </source>
</evidence>
<evidence type="ECO:0000256" key="2">
    <source>
        <dbReference type="ARBA" id="ARBA00022777"/>
    </source>
</evidence>
<evidence type="ECO:0000313" key="9">
    <source>
        <dbReference type="Proteomes" id="UP001219037"/>
    </source>
</evidence>
<dbReference type="Gene3D" id="1.20.5.1930">
    <property type="match status" value="1"/>
</dbReference>
<keyword evidence="6" id="KW-0472">Membrane</keyword>
<sequence>MTTSQPQPAHRPTGQLPVSAASGEGFDDDFRVNLPLTRARGVTVTWWYTFVSVLALALAMLGISALVLGVMMQEAEASIGLLVVSLALCLGTIPAVVYASWLMRENYGTGWTPWPATLAMFSVPVVCWAVTVALPGAAFYGALPLWILISVLLPLLRLRQRLVVFLVGTVLVLGHGWLNPDTSMVLGSGQPFTTVVILLVLLPPSIVFSAWWWRVVVDLDAARTASGQLAVARERLRFASDLHDIQGHHLQVIALQAELADRMLSSSSPHAQTAAQEAIRDVRALAEQAQQETRQLVRDLRVVSLREELDNARDVLEAAGIATTIDVETGPGTVSEQHDRLMGLAVREATTNILRHSSAAEVSLRWSVDDVQRLEIINDGVEPGGAENSSGQQGTGLAGLDTRFREAGGSVTHERDGSRFRLIAAVPLP</sequence>
<dbReference type="InterPro" id="IPR050482">
    <property type="entry name" value="Sensor_HK_TwoCompSys"/>
</dbReference>
<dbReference type="GO" id="GO:0016301">
    <property type="term" value="F:kinase activity"/>
    <property type="evidence" value="ECO:0007669"/>
    <property type="project" value="UniProtKB-KW"/>
</dbReference>
<keyword evidence="6" id="KW-0812">Transmembrane</keyword>
<protein>
    <submittedName>
        <fullName evidence="8">Histidine kinase</fullName>
    </submittedName>
</protein>
<feature type="transmembrane region" description="Helical" evidence="6">
    <location>
        <begin position="121"/>
        <end position="149"/>
    </location>
</feature>
<dbReference type="InterPro" id="IPR011712">
    <property type="entry name" value="Sig_transdc_His_kin_sub3_dim/P"/>
</dbReference>
<keyword evidence="2 8" id="KW-0418">Kinase</keyword>
<evidence type="ECO:0000256" key="3">
    <source>
        <dbReference type="ARBA" id="ARBA00023012"/>
    </source>
</evidence>
<keyword evidence="6" id="KW-1133">Transmembrane helix</keyword>
<dbReference type="Proteomes" id="UP001219037">
    <property type="component" value="Chromosome"/>
</dbReference>
<evidence type="ECO:0000256" key="5">
    <source>
        <dbReference type="SAM" id="MobiDB-lite"/>
    </source>
</evidence>
<dbReference type="RefSeq" id="WP_278157201.1">
    <property type="nucleotide sequence ID" value="NZ_CP121252.1"/>
</dbReference>